<protein>
    <recommendedName>
        <fullName evidence="9">Ribokinase</fullName>
        <shortName evidence="9">RK</shortName>
        <ecNumber evidence="9">2.7.1.15</ecNumber>
    </recommendedName>
</protein>
<comment type="subunit">
    <text evidence="9">Homodimer.</text>
</comment>
<accession>G1XHT8</accession>
<evidence type="ECO:0000256" key="8">
    <source>
        <dbReference type="ARBA" id="ARBA00023277"/>
    </source>
</evidence>
<feature type="binding site" evidence="9">
    <location>
        <begin position="398"/>
        <end position="403"/>
    </location>
    <ligand>
        <name>ATP</name>
        <dbReference type="ChEBI" id="CHEBI:30616"/>
    </ligand>
</feature>
<dbReference type="InterPro" id="IPR011877">
    <property type="entry name" value="Ribokinase"/>
</dbReference>
<comment type="activity regulation">
    <text evidence="9">Activated by a monovalent cation that binds near, but not in, the active site. The most likely occupant of the site in vivo is potassium. Ion binding induces a conformational change that may alter substrate affinity.</text>
</comment>
<comment type="subcellular location">
    <subcellularLocation>
        <location evidence="9">Cytoplasm</location>
    </subcellularLocation>
    <subcellularLocation>
        <location evidence="9">Nucleus</location>
    </subcellularLocation>
</comment>
<organism evidence="11 12">
    <name type="scientific">Arthrobotrys oligospora (strain ATCC 24927 / CBS 115.81 / DSM 1491)</name>
    <name type="common">Nematode-trapping fungus</name>
    <name type="synonym">Didymozoophaga oligospora</name>
    <dbReference type="NCBI Taxonomy" id="756982"/>
    <lineage>
        <taxon>Eukaryota</taxon>
        <taxon>Fungi</taxon>
        <taxon>Dikarya</taxon>
        <taxon>Ascomycota</taxon>
        <taxon>Pezizomycotina</taxon>
        <taxon>Orbiliomycetes</taxon>
        <taxon>Orbiliales</taxon>
        <taxon>Orbiliaceae</taxon>
        <taxon>Orbilia</taxon>
        <taxon>Orbilia oligospora</taxon>
    </lineage>
</organism>
<evidence type="ECO:0000256" key="6">
    <source>
        <dbReference type="ARBA" id="ARBA00022842"/>
    </source>
</evidence>
<reference evidence="11 12" key="1">
    <citation type="journal article" date="2011" name="PLoS Pathog.">
        <title>Genomic and proteomic analyses of the fungus Arthrobotrys oligospora provide insights into nematode-trap formation.</title>
        <authorList>
            <person name="Yang J."/>
            <person name="Wang L."/>
            <person name="Ji X."/>
            <person name="Feng Y."/>
            <person name="Li X."/>
            <person name="Zou C."/>
            <person name="Xu J."/>
            <person name="Ren Y."/>
            <person name="Mi Q."/>
            <person name="Wu J."/>
            <person name="Liu S."/>
            <person name="Liu Y."/>
            <person name="Huang X."/>
            <person name="Wang H."/>
            <person name="Niu X."/>
            <person name="Li J."/>
            <person name="Liang L."/>
            <person name="Luo Y."/>
            <person name="Ji K."/>
            <person name="Zhou W."/>
            <person name="Yu Z."/>
            <person name="Li G."/>
            <person name="Liu Y."/>
            <person name="Li L."/>
            <person name="Qiao M."/>
            <person name="Feng L."/>
            <person name="Zhang K.-Q."/>
        </authorList>
    </citation>
    <scope>NUCLEOTIDE SEQUENCE [LARGE SCALE GENOMIC DNA]</scope>
    <source>
        <strain evidence="12">ATCC 24927 / CBS 115.81 / DSM 1491</strain>
    </source>
</reference>
<feature type="active site" description="Proton acceptor" evidence="9">
    <location>
        <position position="431"/>
    </location>
</feature>
<keyword evidence="4 9" id="KW-0418">Kinase</keyword>
<keyword evidence="8 9" id="KW-0119">Carbohydrate metabolism</keyword>
<dbReference type="GO" id="GO:0019303">
    <property type="term" value="P:D-ribose catabolic process"/>
    <property type="evidence" value="ECO:0007669"/>
    <property type="project" value="UniProtKB-UniRule"/>
</dbReference>
<proteinExistence type="inferred from homology"/>
<evidence type="ECO:0000259" key="10">
    <source>
        <dbReference type="Pfam" id="PF00294"/>
    </source>
</evidence>
<feature type="binding site" evidence="9">
    <location>
        <position position="471"/>
    </location>
    <ligand>
        <name>K(+)</name>
        <dbReference type="ChEBI" id="CHEBI:29103"/>
    </ligand>
</feature>
<evidence type="ECO:0000256" key="4">
    <source>
        <dbReference type="ARBA" id="ARBA00022777"/>
    </source>
</evidence>
<comment type="catalytic activity">
    <reaction evidence="9">
        <text>D-ribose + ATP = D-ribose 5-phosphate + ADP + H(+)</text>
        <dbReference type="Rhea" id="RHEA:13697"/>
        <dbReference type="ChEBI" id="CHEBI:15378"/>
        <dbReference type="ChEBI" id="CHEBI:30616"/>
        <dbReference type="ChEBI" id="CHEBI:47013"/>
        <dbReference type="ChEBI" id="CHEBI:78346"/>
        <dbReference type="ChEBI" id="CHEBI:456216"/>
        <dbReference type="EC" id="2.7.1.15"/>
    </reaction>
</comment>
<evidence type="ECO:0000256" key="7">
    <source>
        <dbReference type="ARBA" id="ARBA00022958"/>
    </source>
</evidence>
<evidence type="ECO:0000313" key="12">
    <source>
        <dbReference type="Proteomes" id="UP000008784"/>
    </source>
</evidence>
<keyword evidence="3 9" id="KW-0547">Nucleotide-binding</keyword>
<keyword evidence="7 9" id="KW-0630">Potassium</keyword>
<feature type="binding site" evidence="9">
    <location>
        <position position="427"/>
    </location>
    <ligand>
        <name>K(+)</name>
        <dbReference type="ChEBI" id="CHEBI:29103"/>
    </ligand>
</feature>
<evidence type="ECO:0000256" key="9">
    <source>
        <dbReference type="HAMAP-Rule" id="MF_03215"/>
    </source>
</evidence>
<dbReference type="Proteomes" id="UP000008784">
    <property type="component" value="Unassembled WGS sequence"/>
</dbReference>
<evidence type="ECO:0000256" key="2">
    <source>
        <dbReference type="ARBA" id="ARBA00022723"/>
    </source>
</evidence>
<dbReference type="GO" id="GO:0005524">
    <property type="term" value="F:ATP binding"/>
    <property type="evidence" value="ECO:0007669"/>
    <property type="project" value="UniProtKB-UniRule"/>
</dbReference>
<dbReference type="PANTHER" id="PTHR10584">
    <property type="entry name" value="SUGAR KINASE"/>
    <property type="match status" value="1"/>
</dbReference>
<keyword evidence="9" id="KW-0539">Nucleus</keyword>
<dbReference type="InterPro" id="IPR029056">
    <property type="entry name" value="Ribokinase-like"/>
</dbReference>
<dbReference type="HOGENOM" id="CLU_027634_2_0_1"/>
<dbReference type="PANTHER" id="PTHR10584:SF166">
    <property type="entry name" value="RIBOKINASE"/>
    <property type="match status" value="1"/>
</dbReference>
<comment type="caution">
    <text evidence="9">Lacks conserved residue(s) required for the propagation of feature annotation.</text>
</comment>
<evidence type="ECO:0000256" key="3">
    <source>
        <dbReference type="ARBA" id="ARBA00022741"/>
    </source>
</evidence>
<dbReference type="InterPro" id="IPR002139">
    <property type="entry name" value="Ribo/fructo_kinase"/>
</dbReference>
<keyword evidence="6 9" id="KW-0460">Magnesium</keyword>
<dbReference type="GO" id="GO:0005634">
    <property type="term" value="C:nucleus"/>
    <property type="evidence" value="ECO:0007669"/>
    <property type="project" value="UniProtKB-SubCell"/>
</dbReference>
<feature type="domain" description="Carbohydrate kinase PfkB" evidence="10">
    <location>
        <begin position="144"/>
        <end position="478"/>
    </location>
</feature>
<evidence type="ECO:0000256" key="5">
    <source>
        <dbReference type="ARBA" id="ARBA00022840"/>
    </source>
</evidence>
<dbReference type="RefSeq" id="XP_011124050.1">
    <property type="nucleotide sequence ID" value="XM_011125748.1"/>
</dbReference>
<dbReference type="InParanoid" id="G1XHT8"/>
<sequence length="485" mass="52374">MASSSFSLTGSPSGSGKEYIRIKQGDSLPLAGTARSRLWEVGEILSERKSAHDGVGSREVRWAETLNTLSGKAKFQHCDKLHWWKHIGGWVLGYERMSLCLQKLSPPNRINALVYALHNMQAPTSLCSAETNGSGDVSYANMRRQIVVLGSLNVDMIFTTDRVPGIGESTNALSFARLHGGKGANTAVAAYRLSHNRPDHSIKRIYFPSIDPSLACRTVDTADFDIRVALHGAVGGDGYGARLKEQLSEIGIDVTGVDILPADASGICCVLVDSKTGESSNIAYQGANMNWQPSEALMSSLCGSDKPDLLILHFDTSLESVRKILETTSKYGIDTLLNPSPADYLDTRIYHNLTHLILNESEAMKLSKTDIGQFAIEAAWQTAGRYFIKLGVEHVVITLGAKGAYYVTASKSGLVSPTEVINVVDTTGAGDTFAGMYAVEYVKTKRLGIWDVATAVGKACKAAAVTVERLGAQDSIPWSNFYDGQ</sequence>
<dbReference type="SUPFAM" id="SSF53613">
    <property type="entry name" value="Ribokinase-like"/>
    <property type="match status" value="1"/>
</dbReference>
<dbReference type="EC" id="2.7.1.15" evidence="9"/>
<gene>
    <name evidence="11" type="ORF">AOL_s00088g51</name>
</gene>
<feature type="binding site" evidence="9">
    <location>
        <position position="431"/>
    </location>
    <ligand>
        <name>substrate</name>
    </ligand>
</feature>
<feature type="binding site" evidence="9">
    <location>
        <position position="469"/>
    </location>
    <ligand>
        <name>K(+)</name>
        <dbReference type="ChEBI" id="CHEBI:29103"/>
    </ligand>
</feature>
<feature type="binding site" evidence="9">
    <location>
        <position position="475"/>
    </location>
    <ligand>
        <name>K(+)</name>
        <dbReference type="ChEBI" id="CHEBI:29103"/>
    </ligand>
</feature>
<dbReference type="GO" id="GO:0004747">
    <property type="term" value="F:ribokinase activity"/>
    <property type="evidence" value="ECO:0007669"/>
    <property type="project" value="UniProtKB-UniRule"/>
</dbReference>
<keyword evidence="9" id="KW-0963">Cytoplasm</keyword>
<feature type="binding site" evidence="9">
    <location>
        <begin position="153"/>
        <end position="155"/>
    </location>
    <ligand>
        <name>substrate</name>
    </ligand>
</feature>
<dbReference type="InterPro" id="IPR011611">
    <property type="entry name" value="PfkB_dom"/>
</dbReference>
<dbReference type="Pfam" id="PF00294">
    <property type="entry name" value="PfkB"/>
    <property type="match status" value="1"/>
</dbReference>
<dbReference type="CDD" id="cd01174">
    <property type="entry name" value="ribokinase"/>
    <property type="match status" value="1"/>
</dbReference>
<dbReference type="STRING" id="756982.G1XHT8"/>
<dbReference type="GeneID" id="22895031"/>
<dbReference type="GO" id="GO:0046872">
    <property type="term" value="F:metal ion binding"/>
    <property type="evidence" value="ECO:0007669"/>
    <property type="project" value="UniProtKB-KW"/>
</dbReference>
<dbReference type="eggNOG" id="KOG2855">
    <property type="taxonomic scope" value="Eukaryota"/>
</dbReference>
<comment type="function">
    <text evidence="9">Catalyzes the phosphorylation of ribose at O-5 in a reaction requiring ATP and magnesium. The resulting D-ribose-5-phosphate can then be used either for sythesis of nucleotides, histidine, and tryptophan, or as a component of the pentose phosphate pathway.</text>
</comment>
<comment type="cofactor">
    <cofactor evidence="9">
        <name>Mg(2+)</name>
        <dbReference type="ChEBI" id="CHEBI:18420"/>
    </cofactor>
    <text evidence="9">Requires a divalent cation, most likely magnesium in vivo, as an electrophilic catalyst to aid phosphoryl group transfer. It is the chelate of the metal and the nucleotide that is the actual substrate.</text>
</comment>
<comment type="pathway">
    <text evidence="9">Carbohydrate metabolism; D-ribose degradation; D-ribose 5-phosphate from beta-D-ribopyranose: step 2/2.</text>
</comment>
<name>G1XHT8_ARTOA</name>
<keyword evidence="12" id="KW-1185">Reference proteome</keyword>
<keyword evidence="5 9" id="KW-0067">ATP-binding</keyword>
<dbReference type="HAMAP" id="MF_01987">
    <property type="entry name" value="Ribokinase"/>
    <property type="match status" value="1"/>
</dbReference>
<feature type="binding site" evidence="9">
    <location>
        <begin position="181"/>
        <end position="185"/>
    </location>
    <ligand>
        <name>substrate</name>
    </ligand>
</feature>
<dbReference type="PRINTS" id="PR00990">
    <property type="entry name" value="RIBOKINASE"/>
</dbReference>
<comment type="caution">
    <text evidence="11">The sequence shown here is derived from an EMBL/GenBank/DDBJ whole genome shotgun (WGS) entry which is preliminary data.</text>
</comment>
<dbReference type="AlphaFoldDB" id="G1XHT8"/>
<feature type="binding site" evidence="9">
    <location>
        <begin position="430"/>
        <end position="431"/>
    </location>
    <ligand>
        <name>ATP</name>
        <dbReference type="ChEBI" id="CHEBI:30616"/>
    </ligand>
</feature>
<dbReference type="UniPathway" id="UPA00916">
    <property type="reaction ID" value="UER00889"/>
</dbReference>
<dbReference type="EMBL" id="ADOT01000159">
    <property type="protein sequence ID" value="EGX47336.1"/>
    <property type="molecule type" value="Genomic_DNA"/>
</dbReference>
<feature type="binding site" evidence="9">
    <location>
        <position position="359"/>
    </location>
    <ligand>
        <name>ATP</name>
        <dbReference type="ChEBI" id="CHEBI:30616"/>
    </ligand>
</feature>
<dbReference type="Gene3D" id="3.40.1190.20">
    <property type="match status" value="1"/>
</dbReference>
<keyword evidence="2 9" id="KW-0479">Metal-binding</keyword>
<dbReference type="OrthoDB" id="415590at2759"/>
<evidence type="ECO:0000313" key="11">
    <source>
        <dbReference type="EMBL" id="EGX47336.1"/>
    </source>
</evidence>
<keyword evidence="1 9" id="KW-0808">Transferase</keyword>
<feature type="binding site" evidence="9">
    <location>
        <position position="425"/>
    </location>
    <ligand>
        <name>K(+)</name>
        <dbReference type="ChEBI" id="CHEBI:29103"/>
    </ligand>
</feature>
<evidence type="ECO:0000256" key="1">
    <source>
        <dbReference type="ARBA" id="ARBA00022679"/>
    </source>
</evidence>
<feature type="binding site" evidence="9">
    <location>
        <position position="466"/>
    </location>
    <ligand>
        <name>K(+)</name>
        <dbReference type="ChEBI" id="CHEBI:29103"/>
    </ligand>
</feature>
<dbReference type="GO" id="GO:0005737">
    <property type="term" value="C:cytoplasm"/>
    <property type="evidence" value="ECO:0007669"/>
    <property type="project" value="UniProtKB-SubCell"/>
</dbReference>
<comment type="similarity">
    <text evidence="9">Belongs to the carbohydrate kinase PfkB family. Ribokinase subfamily.</text>
</comment>